<dbReference type="Proteomes" id="UP000275267">
    <property type="component" value="Unassembled WGS sequence"/>
</dbReference>
<dbReference type="InterPro" id="IPR003657">
    <property type="entry name" value="WRKY_dom"/>
</dbReference>
<dbReference type="InterPro" id="IPR044810">
    <property type="entry name" value="WRKY_plant"/>
</dbReference>
<organism evidence="9 10">
    <name type="scientific">Panicum miliaceum</name>
    <name type="common">Proso millet</name>
    <name type="synonym">Broomcorn millet</name>
    <dbReference type="NCBI Taxonomy" id="4540"/>
    <lineage>
        <taxon>Eukaryota</taxon>
        <taxon>Viridiplantae</taxon>
        <taxon>Streptophyta</taxon>
        <taxon>Embryophyta</taxon>
        <taxon>Tracheophyta</taxon>
        <taxon>Spermatophyta</taxon>
        <taxon>Magnoliopsida</taxon>
        <taxon>Liliopsida</taxon>
        <taxon>Poales</taxon>
        <taxon>Poaceae</taxon>
        <taxon>PACMAD clade</taxon>
        <taxon>Panicoideae</taxon>
        <taxon>Panicodae</taxon>
        <taxon>Paniceae</taxon>
        <taxon>Panicinae</taxon>
        <taxon>Panicum</taxon>
        <taxon>Panicum sect. Panicum</taxon>
    </lineage>
</organism>
<dbReference type="GO" id="GO:0003700">
    <property type="term" value="F:DNA-binding transcription factor activity"/>
    <property type="evidence" value="ECO:0007669"/>
    <property type="project" value="InterPro"/>
</dbReference>
<evidence type="ECO:0000256" key="1">
    <source>
        <dbReference type="ARBA" id="ARBA00004123"/>
    </source>
</evidence>
<dbReference type="OrthoDB" id="1888929at2759"/>
<dbReference type="GO" id="GO:0042542">
    <property type="term" value="P:response to hydrogen peroxide"/>
    <property type="evidence" value="ECO:0007669"/>
    <property type="project" value="UniProtKB-ARBA"/>
</dbReference>
<dbReference type="GO" id="GO:0010193">
    <property type="term" value="P:response to ozone"/>
    <property type="evidence" value="ECO:0007669"/>
    <property type="project" value="UniProtKB-ARBA"/>
</dbReference>
<evidence type="ECO:0000259" key="8">
    <source>
        <dbReference type="PROSITE" id="PS50811"/>
    </source>
</evidence>
<feature type="region of interest" description="Disordered" evidence="7">
    <location>
        <begin position="59"/>
        <end position="92"/>
    </location>
</feature>
<evidence type="ECO:0000256" key="3">
    <source>
        <dbReference type="ARBA" id="ARBA00023125"/>
    </source>
</evidence>
<sequence>MDGCGGEKRALASELAQVQAMVRELEARMDQDLPAAARELCRELASSVDRSIRIARACGWDSPGSRNGSPRSDGAQHPGGGGGGGGNAQKGTPCVRTQVRVAAVQDMAPLDDGLSWRKYGQKDILGAMYPRAYFRCTHRNSQGCPATKHVQRADGDPLLYDVVYHGAHACAQAAHPAAEHLRRQLQPEGHADAEQSSPLAPEAECLQAGLEPVAPYSFAPAPGAGADFVGYFPLLSPTGLEWQLRSSYAAGGLGVGMDYEPHFEKFYTNATDPFQWEY</sequence>
<dbReference type="GO" id="GO:0009751">
    <property type="term" value="P:response to salicylic acid"/>
    <property type="evidence" value="ECO:0007669"/>
    <property type="project" value="UniProtKB-ARBA"/>
</dbReference>
<evidence type="ECO:0000313" key="10">
    <source>
        <dbReference type="Proteomes" id="UP000275267"/>
    </source>
</evidence>
<dbReference type="Pfam" id="PF03106">
    <property type="entry name" value="WRKY"/>
    <property type="match status" value="1"/>
</dbReference>
<keyword evidence="4" id="KW-0804">Transcription</keyword>
<dbReference type="InterPro" id="IPR036576">
    <property type="entry name" value="WRKY_dom_sf"/>
</dbReference>
<comment type="subcellular location">
    <subcellularLocation>
        <location evidence="1">Nucleus</location>
    </subcellularLocation>
</comment>
<dbReference type="PANTHER" id="PTHR31282">
    <property type="entry name" value="WRKY TRANSCRIPTION FACTOR 21-RELATED"/>
    <property type="match status" value="1"/>
</dbReference>
<accession>A0A3L6RC77</accession>
<evidence type="ECO:0000256" key="2">
    <source>
        <dbReference type="ARBA" id="ARBA00023015"/>
    </source>
</evidence>
<dbReference type="FunFam" id="2.20.25.80:FF:000009">
    <property type="entry name" value="WRKY transcription factor 53"/>
    <property type="match status" value="1"/>
</dbReference>
<evidence type="ECO:0000313" key="9">
    <source>
        <dbReference type="EMBL" id="RLN00234.1"/>
    </source>
</evidence>
<dbReference type="Gene3D" id="2.20.25.80">
    <property type="entry name" value="WRKY domain"/>
    <property type="match status" value="1"/>
</dbReference>
<dbReference type="AlphaFoldDB" id="A0A3L6RC77"/>
<comment type="similarity">
    <text evidence="6">Belongs to the WRKY group III family.</text>
</comment>
<protein>
    <submittedName>
        <fullName evidence="9">WRKY transcription factor 53 isoform X2</fullName>
    </submittedName>
</protein>
<keyword evidence="2" id="KW-0805">Transcription regulation</keyword>
<gene>
    <name evidence="9" type="ORF">C2845_PM06G02760</name>
</gene>
<name>A0A3L6RC77_PANMI</name>
<feature type="domain" description="WRKY" evidence="8">
    <location>
        <begin position="105"/>
        <end position="168"/>
    </location>
</feature>
<dbReference type="SUPFAM" id="SSF118290">
    <property type="entry name" value="WRKY DNA-binding domain"/>
    <property type="match status" value="1"/>
</dbReference>
<keyword evidence="5" id="KW-0539">Nucleus</keyword>
<keyword evidence="10" id="KW-1185">Reference proteome</keyword>
<dbReference type="GO" id="GO:0010150">
    <property type="term" value="P:leaf senescence"/>
    <property type="evidence" value="ECO:0007669"/>
    <property type="project" value="UniProtKB-ARBA"/>
</dbReference>
<evidence type="ECO:0000256" key="6">
    <source>
        <dbReference type="ARBA" id="ARBA00060850"/>
    </source>
</evidence>
<dbReference type="GO" id="GO:0005634">
    <property type="term" value="C:nucleus"/>
    <property type="evidence" value="ECO:0007669"/>
    <property type="project" value="UniProtKB-SubCell"/>
</dbReference>
<dbReference type="STRING" id="4540.A0A3L6RC77"/>
<dbReference type="GO" id="GO:0043565">
    <property type="term" value="F:sequence-specific DNA binding"/>
    <property type="evidence" value="ECO:0007669"/>
    <property type="project" value="InterPro"/>
</dbReference>
<comment type="caution">
    <text evidence="9">The sequence shown here is derived from an EMBL/GenBank/DDBJ whole genome shotgun (WGS) entry which is preliminary data.</text>
</comment>
<dbReference type="EMBL" id="PQIB02000009">
    <property type="protein sequence ID" value="RLN00234.1"/>
    <property type="molecule type" value="Genomic_DNA"/>
</dbReference>
<dbReference type="SMART" id="SM00774">
    <property type="entry name" value="WRKY"/>
    <property type="match status" value="1"/>
</dbReference>
<proteinExistence type="inferred from homology"/>
<evidence type="ECO:0000256" key="4">
    <source>
        <dbReference type="ARBA" id="ARBA00023163"/>
    </source>
</evidence>
<evidence type="ECO:0000256" key="5">
    <source>
        <dbReference type="ARBA" id="ARBA00023242"/>
    </source>
</evidence>
<evidence type="ECO:0000256" key="7">
    <source>
        <dbReference type="SAM" id="MobiDB-lite"/>
    </source>
</evidence>
<reference evidence="10" key="1">
    <citation type="journal article" date="2019" name="Nat. Commun.">
        <title>The genome of broomcorn millet.</title>
        <authorList>
            <person name="Zou C."/>
            <person name="Miki D."/>
            <person name="Li D."/>
            <person name="Tang Q."/>
            <person name="Xiao L."/>
            <person name="Rajput S."/>
            <person name="Deng P."/>
            <person name="Jia W."/>
            <person name="Huang R."/>
            <person name="Zhang M."/>
            <person name="Sun Y."/>
            <person name="Hu J."/>
            <person name="Fu X."/>
            <person name="Schnable P.S."/>
            <person name="Li F."/>
            <person name="Zhang H."/>
            <person name="Feng B."/>
            <person name="Zhu X."/>
            <person name="Liu R."/>
            <person name="Schnable J.C."/>
            <person name="Zhu J.-K."/>
            <person name="Zhang H."/>
        </authorList>
    </citation>
    <scope>NUCLEOTIDE SEQUENCE [LARGE SCALE GENOMIC DNA]</scope>
</reference>
<keyword evidence="3" id="KW-0238">DNA-binding</keyword>
<dbReference type="PROSITE" id="PS50811">
    <property type="entry name" value="WRKY"/>
    <property type="match status" value="1"/>
</dbReference>
<feature type="compositionally biased region" description="Gly residues" evidence="7">
    <location>
        <begin position="77"/>
        <end position="88"/>
    </location>
</feature>